<dbReference type="AlphaFoldDB" id="A0A815U077"/>
<name>A0A815U077_9BILA</name>
<dbReference type="EMBL" id="CAJNOH010001535">
    <property type="protein sequence ID" value="CAF1227884.1"/>
    <property type="molecule type" value="Genomic_DNA"/>
</dbReference>
<proteinExistence type="predicted"/>
<evidence type="ECO:0000313" key="2">
    <source>
        <dbReference type="EMBL" id="CAF1509208.1"/>
    </source>
</evidence>
<sequence>MILLSPSFFLIGLQIRVGDQTRISTQVSSNETTILKKFENFFTCSQQIININKKLYHETNQIPIIFLLSDDIEIRQAALKRWKFSFECFQSVENKCQSNNRNLNILANSNPVFHISYTNDRILAFQLGIFDNFLFSLCEQHIISTFS</sequence>
<gene>
    <name evidence="2" type="ORF">JXQ802_LOCUS40889</name>
    <name evidence="1" type="ORF">PYM288_LOCUS26225</name>
</gene>
<reference evidence="2" key="1">
    <citation type="submission" date="2021-02" db="EMBL/GenBank/DDBJ databases">
        <authorList>
            <person name="Nowell W R."/>
        </authorList>
    </citation>
    <scope>NUCLEOTIDE SEQUENCE</scope>
</reference>
<dbReference type="Proteomes" id="UP000663870">
    <property type="component" value="Unassembled WGS sequence"/>
</dbReference>
<evidence type="ECO:0000313" key="1">
    <source>
        <dbReference type="EMBL" id="CAF1227884.1"/>
    </source>
</evidence>
<dbReference type="EMBL" id="CAJNOL010002526">
    <property type="protein sequence ID" value="CAF1509208.1"/>
    <property type="molecule type" value="Genomic_DNA"/>
</dbReference>
<keyword evidence="3" id="KW-1185">Reference proteome</keyword>
<comment type="caution">
    <text evidence="2">The sequence shown here is derived from an EMBL/GenBank/DDBJ whole genome shotgun (WGS) entry which is preliminary data.</text>
</comment>
<accession>A0A815U077</accession>
<dbReference type="Proteomes" id="UP000663854">
    <property type="component" value="Unassembled WGS sequence"/>
</dbReference>
<organism evidence="2 3">
    <name type="scientific">Rotaria sordida</name>
    <dbReference type="NCBI Taxonomy" id="392033"/>
    <lineage>
        <taxon>Eukaryota</taxon>
        <taxon>Metazoa</taxon>
        <taxon>Spiralia</taxon>
        <taxon>Gnathifera</taxon>
        <taxon>Rotifera</taxon>
        <taxon>Eurotatoria</taxon>
        <taxon>Bdelloidea</taxon>
        <taxon>Philodinida</taxon>
        <taxon>Philodinidae</taxon>
        <taxon>Rotaria</taxon>
    </lineage>
</organism>
<protein>
    <submittedName>
        <fullName evidence="2">Uncharacterized protein</fullName>
    </submittedName>
</protein>
<evidence type="ECO:0000313" key="3">
    <source>
        <dbReference type="Proteomes" id="UP000663870"/>
    </source>
</evidence>